<evidence type="ECO:0000313" key="5">
    <source>
        <dbReference type="EMBL" id="PKK92236.1"/>
    </source>
</evidence>
<comment type="similarity">
    <text evidence="1">Belongs to the glycosyl hydrolase 63 family.</text>
</comment>
<evidence type="ECO:0000256" key="1">
    <source>
        <dbReference type="ARBA" id="ARBA00010833"/>
    </source>
</evidence>
<dbReference type="PANTHER" id="PTHR10412:SF11">
    <property type="entry name" value="MANNOSYL-OLIGOSACCHARIDE GLUCOSIDASE"/>
    <property type="match status" value="1"/>
</dbReference>
<dbReference type="InterPro" id="IPR012341">
    <property type="entry name" value="6hp_glycosidase-like_sf"/>
</dbReference>
<evidence type="ECO:0000256" key="2">
    <source>
        <dbReference type="ARBA" id="ARBA00022801"/>
    </source>
</evidence>
<dbReference type="Gene3D" id="1.50.10.10">
    <property type="match status" value="1"/>
</dbReference>
<sequence>MRDTGPFDPRGFNRYISPSYGLELFFGIVDLQEKRVVDRFLFNVGQPKIGPSMYPEHIDIPFCGSVERVHCRDIRSGYSDITLNFAGQSFRLRSFPFNDSFILDIVFPEKCDPALIPCLFFGSLEQGGSVSISGDFPGAIINGSHRVQARLVEILRDGDETFSGNEYTVIPLENLLEGLGNLPTLLGTGRDGKGVLDQGRLQGSDSNSNLSHGHESILSAGGCIILSGSLRRTFALYDDISSSDDSLRAASVNEFSGNENSEVPINIPDLPESHEEIDSVIDLLVRDFEIGPSMECAEFGNMVGAIRNVVSWNTLMDPGQSPEPISASYSMNDSADSAIADNLYVAVNRSWVEMISRVHDLRTDPALGPLEFNWDTALSALLASIFDPEFARNCILRVLEMQRDDGMIPQLRINNMVNDRSNPPVLPLCAWKIYLRHGNRAFLARVFEPLCHWMDWFENNRKNRYGLYAWGSTPRTGEDPQFFPSRGKISAAYESGLDDSPMWEELEWDQERSCLAASCVDLSSLMSLSYRVLSGMAAELGDRHASESLARKSEEISTRMDELLYDSRTCVYKNRKQDGSLARFITPANFYPLILGLADSRTAGAVINFGLLNRDLCWGDFPLSSIAKNYWGYNPDGDYWRGRIWPPFNYLVYQGLRIHSHGAAHRIAKTSARLFSREYSVESHVHENYSALTGWGEPEEGTYGRSCPFYTWGGLMALMYIEELLDFDIDGTMRIGSPFFTDPARIDAIPVRGRLWSVSASANELRVLVDNELFIHSSPGVGIRGFTLDDGRLVFTLYGRGETEISLSPSALVAGSSIARLYDSDLFLGKFDLREDSMIRMTLTLEPNVPKVIKIKLLG</sequence>
<evidence type="ECO:0000259" key="4">
    <source>
        <dbReference type="Pfam" id="PF22422"/>
    </source>
</evidence>
<proteinExistence type="inferred from homology"/>
<feature type="domain" description="Mannosylglycerate hydrolase MGH1-like glycoside hydrolase" evidence="4">
    <location>
        <begin position="372"/>
        <end position="696"/>
    </location>
</feature>
<dbReference type="GO" id="GO:0006487">
    <property type="term" value="P:protein N-linked glycosylation"/>
    <property type="evidence" value="ECO:0007669"/>
    <property type="project" value="TreeGrafter"/>
</dbReference>
<dbReference type="GO" id="GO:0009311">
    <property type="term" value="P:oligosaccharide metabolic process"/>
    <property type="evidence" value="ECO:0007669"/>
    <property type="project" value="InterPro"/>
</dbReference>
<dbReference type="PANTHER" id="PTHR10412">
    <property type="entry name" value="MANNOSYL-OLIGOSACCHARIDE GLUCOSIDASE"/>
    <property type="match status" value="1"/>
</dbReference>
<evidence type="ECO:0000313" key="6">
    <source>
        <dbReference type="Proteomes" id="UP000233256"/>
    </source>
</evidence>
<dbReference type="GO" id="GO:0004573">
    <property type="term" value="F:Glc3Man9GlcNAc2 oligosaccharide glucosidase activity"/>
    <property type="evidence" value="ECO:0007669"/>
    <property type="project" value="InterPro"/>
</dbReference>
<dbReference type="AlphaFoldDB" id="A0A2N1PV90"/>
<dbReference type="Pfam" id="PF22422">
    <property type="entry name" value="MGH1-like_GH"/>
    <property type="match status" value="1"/>
</dbReference>
<gene>
    <name evidence="5" type="ORF">CVV64_02150</name>
</gene>
<dbReference type="InterPro" id="IPR008928">
    <property type="entry name" value="6-hairpin_glycosidase_sf"/>
</dbReference>
<dbReference type="EMBL" id="PGXC01000001">
    <property type="protein sequence ID" value="PKK92236.1"/>
    <property type="molecule type" value="Genomic_DNA"/>
</dbReference>
<keyword evidence="3" id="KW-0326">Glycosidase</keyword>
<comment type="caution">
    <text evidence="5">The sequence shown here is derived from an EMBL/GenBank/DDBJ whole genome shotgun (WGS) entry which is preliminary data.</text>
</comment>
<evidence type="ECO:0000256" key="3">
    <source>
        <dbReference type="ARBA" id="ARBA00023295"/>
    </source>
</evidence>
<accession>A0A2N1PV90</accession>
<dbReference type="SUPFAM" id="SSF48208">
    <property type="entry name" value="Six-hairpin glycosidases"/>
    <property type="match status" value="1"/>
</dbReference>
<dbReference type="InterPro" id="IPR004888">
    <property type="entry name" value="Glycoside_hydrolase_63"/>
</dbReference>
<dbReference type="InterPro" id="IPR054491">
    <property type="entry name" value="MGH1-like_GH"/>
</dbReference>
<name>A0A2N1PV90_9BACT</name>
<dbReference type="Proteomes" id="UP000233256">
    <property type="component" value="Unassembled WGS sequence"/>
</dbReference>
<reference evidence="5 6" key="1">
    <citation type="journal article" date="2017" name="ISME J.">
        <title>Potential for microbial H2 and metal transformations associated with novel bacteria and archaea in deep terrestrial subsurface sediments.</title>
        <authorList>
            <person name="Hernsdorf A.W."/>
            <person name="Amano Y."/>
            <person name="Miyakawa K."/>
            <person name="Ise K."/>
            <person name="Suzuki Y."/>
            <person name="Anantharaman K."/>
            <person name="Probst A."/>
            <person name="Burstein D."/>
            <person name="Thomas B.C."/>
            <person name="Banfield J.F."/>
        </authorList>
    </citation>
    <scope>NUCLEOTIDE SEQUENCE [LARGE SCALE GENOMIC DNA]</scope>
    <source>
        <strain evidence="5">HGW-Wallbacteria-1</strain>
    </source>
</reference>
<organism evidence="5 6">
    <name type="scientific">Candidatus Wallbacteria bacterium HGW-Wallbacteria-1</name>
    <dbReference type="NCBI Taxonomy" id="2013854"/>
    <lineage>
        <taxon>Bacteria</taxon>
        <taxon>Candidatus Walliibacteriota</taxon>
    </lineage>
</organism>
<keyword evidence="2" id="KW-0378">Hydrolase</keyword>
<protein>
    <recommendedName>
        <fullName evidence="4">Mannosylglycerate hydrolase MGH1-like glycoside hydrolase domain-containing protein</fullName>
    </recommendedName>
</protein>